<dbReference type="NCBIfam" id="NF002204">
    <property type="entry name" value="PRK01077.1"/>
    <property type="match status" value="1"/>
</dbReference>
<dbReference type="InterPro" id="IPR011698">
    <property type="entry name" value="GATase_3"/>
</dbReference>
<dbReference type="SUPFAM" id="SSF52317">
    <property type="entry name" value="Class I glutamine amidotransferase-like"/>
    <property type="match status" value="1"/>
</dbReference>
<feature type="site" description="Increases nucleophilicity of active site Cys" evidence="8">
    <location>
        <position position="419"/>
    </location>
</feature>
<reference evidence="11 12" key="1">
    <citation type="journal article" date="2019" name="Int. J. Syst. Evol. Microbiol.">
        <title>The Global Catalogue of Microorganisms (GCM) 10K type strain sequencing project: providing services to taxonomists for standard genome sequencing and annotation.</title>
        <authorList>
            <consortium name="The Broad Institute Genomics Platform"/>
            <consortium name="The Broad Institute Genome Sequencing Center for Infectious Disease"/>
            <person name="Wu L."/>
            <person name="Ma J."/>
        </authorList>
    </citation>
    <scope>NUCLEOTIDE SEQUENCE [LARGE SCALE GENOMIC DNA]</scope>
    <source>
        <strain evidence="11 12">CGMCC 1.12125</strain>
    </source>
</reference>
<dbReference type="InterPro" id="IPR029062">
    <property type="entry name" value="Class_I_gatase-like"/>
</dbReference>
<proteinExistence type="inferred from homology"/>
<dbReference type="EMBL" id="JBHUDJ010000014">
    <property type="protein sequence ID" value="MFD1589049.1"/>
    <property type="molecule type" value="Genomic_DNA"/>
</dbReference>
<evidence type="ECO:0000256" key="8">
    <source>
        <dbReference type="HAMAP-Rule" id="MF_00027"/>
    </source>
</evidence>
<keyword evidence="12" id="KW-1185">Reference proteome</keyword>
<dbReference type="Gene3D" id="3.40.50.880">
    <property type="match status" value="1"/>
</dbReference>
<keyword evidence="7 8" id="KW-0315">Glutamine amidotransferase</keyword>
<dbReference type="GO" id="GO:0042242">
    <property type="term" value="F:cobyrinic acid a,c-diamide synthase activity"/>
    <property type="evidence" value="ECO:0007669"/>
    <property type="project" value="UniProtKB-UniRule"/>
</dbReference>
<gene>
    <name evidence="8" type="primary">cbiA</name>
    <name evidence="11" type="ORF">ACFR9U_18875</name>
</gene>
<dbReference type="PANTHER" id="PTHR43873">
    <property type="entry name" value="COBYRINATE A,C-DIAMIDE SYNTHASE"/>
    <property type="match status" value="1"/>
</dbReference>
<dbReference type="Proteomes" id="UP001597119">
    <property type="component" value="Unassembled WGS sequence"/>
</dbReference>
<dbReference type="AlphaFoldDB" id="A0ABD6CGT0"/>
<comment type="domain">
    <text evidence="8">Comprises of two domains. The C-terminal domain contains the binding site for glutamine and catalyzes the hydrolysis of this substrate to glutamate and ammonia. The N-terminal domain is anticipated to bind ATP and cobyrinate and catalyzes the ultimate synthesis of the diamide product. The ammonia produced via the glutaminase domain is probably translocated to the adjacent domain via a molecular tunnel, where it reacts with an activated intermediate.</text>
</comment>
<name>A0ABD6CGT0_9EURY</name>
<dbReference type="SUPFAM" id="SSF52540">
    <property type="entry name" value="P-loop containing nucleoside triphosphate hydrolases"/>
    <property type="match status" value="1"/>
</dbReference>
<evidence type="ECO:0000259" key="10">
    <source>
        <dbReference type="Pfam" id="PF07685"/>
    </source>
</evidence>
<comment type="miscellaneous">
    <text evidence="8">The a and c carboxylates of cobyrinate are activated for nucleophilic attack via formation of a phosphorylated intermediate by ATP. CbiA catalyzes first the amidation of the c-carboxylate, and then that of the a-carboxylate.</text>
</comment>
<dbReference type="Pfam" id="PF07685">
    <property type="entry name" value="GATase_3"/>
    <property type="match status" value="1"/>
</dbReference>
<dbReference type="PROSITE" id="PS51274">
    <property type="entry name" value="GATASE_COBBQ"/>
    <property type="match status" value="1"/>
</dbReference>
<dbReference type="InterPro" id="IPR027417">
    <property type="entry name" value="P-loop_NTPase"/>
</dbReference>
<keyword evidence="5 8" id="KW-0067">ATP-binding</keyword>
<keyword evidence="4 8" id="KW-0547">Nucleotide-binding</keyword>
<dbReference type="PANTHER" id="PTHR43873:SF1">
    <property type="entry name" value="COBYRINATE A,C-DIAMIDE SYNTHASE"/>
    <property type="match status" value="1"/>
</dbReference>
<keyword evidence="6 8" id="KW-0460">Magnesium</keyword>
<evidence type="ECO:0000256" key="1">
    <source>
        <dbReference type="ARBA" id="ARBA00001946"/>
    </source>
</evidence>
<protein>
    <recommendedName>
        <fullName evidence="8">Cobyrinate a,c-diamide synthase</fullName>
        <ecNumber evidence="8">6.3.5.11</ecNumber>
    </recommendedName>
    <alternativeName>
        <fullName evidence="8">Cobyrinic acid a,c-diamide synthetase</fullName>
    </alternativeName>
</protein>
<evidence type="ECO:0000259" key="9">
    <source>
        <dbReference type="Pfam" id="PF01656"/>
    </source>
</evidence>
<dbReference type="InterPro" id="IPR002586">
    <property type="entry name" value="CobQ/CobB/MinD/ParA_Nub-bd_dom"/>
</dbReference>
<dbReference type="GO" id="GO:0005524">
    <property type="term" value="F:ATP binding"/>
    <property type="evidence" value="ECO:0007669"/>
    <property type="project" value="UniProtKB-UniRule"/>
</dbReference>
<feature type="active site" description="Nucleophile" evidence="8">
    <location>
        <position position="316"/>
    </location>
</feature>
<evidence type="ECO:0000256" key="2">
    <source>
        <dbReference type="ARBA" id="ARBA00022573"/>
    </source>
</evidence>
<dbReference type="CDD" id="cd03130">
    <property type="entry name" value="GATase1_CobB"/>
    <property type="match status" value="1"/>
</dbReference>
<comment type="caution">
    <text evidence="11">The sequence shown here is derived from an EMBL/GenBank/DDBJ whole genome shotgun (WGS) entry which is preliminary data.</text>
</comment>
<comment type="pathway">
    <text evidence="8">Cofactor biosynthesis; adenosylcobalamin biosynthesis; cob(II)yrinate a,c-diamide from sirohydrochlorin (anaerobic route): step 10/10.</text>
</comment>
<comment type="similarity">
    <text evidence="8">Belongs to the CobB/CbiA family.</text>
</comment>
<organism evidence="11 12">
    <name type="scientific">Halorientalis brevis</name>
    <dbReference type="NCBI Taxonomy" id="1126241"/>
    <lineage>
        <taxon>Archaea</taxon>
        <taxon>Methanobacteriati</taxon>
        <taxon>Methanobacteriota</taxon>
        <taxon>Stenosarchaea group</taxon>
        <taxon>Halobacteria</taxon>
        <taxon>Halobacteriales</taxon>
        <taxon>Haloarculaceae</taxon>
        <taxon>Halorientalis</taxon>
    </lineage>
</organism>
<keyword evidence="2 8" id="KW-0169">Cobalamin biosynthesis</keyword>
<dbReference type="NCBIfam" id="TIGR00379">
    <property type="entry name" value="cobB"/>
    <property type="match status" value="1"/>
</dbReference>
<dbReference type="InterPro" id="IPR004484">
    <property type="entry name" value="CbiA/CobB_synth"/>
</dbReference>
<evidence type="ECO:0000313" key="12">
    <source>
        <dbReference type="Proteomes" id="UP001597119"/>
    </source>
</evidence>
<evidence type="ECO:0000256" key="4">
    <source>
        <dbReference type="ARBA" id="ARBA00022741"/>
    </source>
</evidence>
<evidence type="ECO:0000256" key="3">
    <source>
        <dbReference type="ARBA" id="ARBA00022598"/>
    </source>
</evidence>
<dbReference type="EC" id="6.3.5.11" evidence="8"/>
<keyword evidence="3 8" id="KW-0436">Ligase</keyword>
<dbReference type="Pfam" id="PF01656">
    <property type="entry name" value="CbiA"/>
    <property type="match status" value="1"/>
</dbReference>
<dbReference type="HAMAP" id="MF_00027">
    <property type="entry name" value="CobB_CbiA"/>
    <property type="match status" value="1"/>
</dbReference>
<feature type="domain" description="CobB/CobQ-like glutamine amidotransferase" evidence="10">
    <location>
        <begin position="236"/>
        <end position="426"/>
    </location>
</feature>
<dbReference type="RefSeq" id="WP_247378698.1">
    <property type="nucleotide sequence ID" value="NZ_JALLGV010000005.1"/>
</dbReference>
<evidence type="ECO:0000256" key="6">
    <source>
        <dbReference type="ARBA" id="ARBA00022842"/>
    </source>
</evidence>
<evidence type="ECO:0000313" key="11">
    <source>
        <dbReference type="EMBL" id="MFD1589049.1"/>
    </source>
</evidence>
<comment type="function">
    <text evidence="8">Catalyzes the ATP-dependent amidation of the two carboxylate groups at positions a and c of cobyrinate, using either L-glutamine or ammonia as the nitrogen source.</text>
</comment>
<dbReference type="GO" id="GO:0009236">
    <property type="term" value="P:cobalamin biosynthetic process"/>
    <property type="evidence" value="ECO:0007669"/>
    <property type="project" value="UniProtKB-UniRule"/>
</dbReference>
<dbReference type="Gene3D" id="3.40.50.300">
    <property type="entry name" value="P-loop containing nucleotide triphosphate hydrolases"/>
    <property type="match status" value="1"/>
</dbReference>
<comment type="catalytic activity">
    <reaction evidence="8">
        <text>cob(II)yrinate + 2 L-glutamine + 2 ATP + 2 H2O = cob(II)yrinate a,c diamide + 2 L-glutamate + 2 ADP + 2 phosphate + 2 H(+)</text>
        <dbReference type="Rhea" id="RHEA:26289"/>
        <dbReference type="ChEBI" id="CHEBI:15377"/>
        <dbReference type="ChEBI" id="CHEBI:15378"/>
        <dbReference type="ChEBI" id="CHEBI:29985"/>
        <dbReference type="ChEBI" id="CHEBI:30616"/>
        <dbReference type="ChEBI" id="CHEBI:43474"/>
        <dbReference type="ChEBI" id="CHEBI:58359"/>
        <dbReference type="ChEBI" id="CHEBI:58537"/>
        <dbReference type="ChEBI" id="CHEBI:58894"/>
        <dbReference type="ChEBI" id="CHEBI:456216"/>
        <dbReference type="EC" id="6.3.5.11"/>
    </reaction>
</comment>
<sequence length="435" mass="45974">MKGIVLAGTRSGVGKTVATLATIRALQDAGHAVQPAKAGPDFIDPSHHAVVADAPSRTLDLWLEGSDGLRRNYHRGTGDVCVVEGVMGLYDGDCSSTAMVAEALDLPVVLVVDAKAGMESVAATALGFREYATAIDREIDVAGVIAQRAHGGRHADGIRDALPDDLAYLGRVPPTADLEIPDRHLGLHMGAESPLDDETLAAASENLHVDQLFEVARAPPKPELERDQSADAGDGRVAVADDAAFCFRYPATIERLRAAADVVTFAPTAGDDLPECDGVYLPGGYPELHVDALADSPALDTIGERAADGLPVFGECGGLMALCRSLTTADGERGEMAGVLPADVEMHDRYQALDHVELRATRGTLTSASGETLRGHEFHYSSANVDRDARFAFEVERGDGIVDGQDGLTEYQTLGTYAHVHAESGAFDRFLDAVR</sequence>
<dbReference type="NCBIfam" id="NF010471">
    <property type="entry name" value="PRK13896.1"/>
    <property type="match status" value="1"/>
</dbReference>
<evidence type="ECO:0000256" key="7">
    <source>
        <dbReference type="ARBA" id="ARBA00022962"/>
    </source>
</evidence>
<feature type="domain" description="CobQ/CobB/MinD/ParA nucleotide binding" evidence="9">
    <location>
        <begin position="4"/>
        <end position="185"/>
    </location>
</feature>
<comment type="cofactor">
    <cofactor evidence="1 8">
        <name>Mg(2+)</name>
        <dbReference type="ChEBI" id="CHEBI:18420"/>
    </cofactor>
</comment>
<evidence type="ECO:0000256" key="5">
    <source>
        <dbReference type="ARBA" id="ARBA00022840"/>
    </source>
</evidence>
<accession>A0ABD6CGT0</accession>